<dbReference type="EMBL" id="JANX01001068">
    <property type="protein sequence ID" value="KGM30082.1"/>
    <property type="molecule type" value="Genomic_DNA"/>
</dbReference>
<dbReference type="PANTHER" id="PTHR38340">
    <property type="entry name" value="S-LAYER PROTEIN"/>
    <property type="match status" value="1"/>
</dbReference>
<gene>
    <name evidence="3" type="ORF">P409_35215</name>
</gene>
<dbReference type="PROSITE" id="PS00330">
    <property type="entry name" value="HEMOLYSIN_CALCIUM"/>
    <property type="match status" value="1"/>
</dbReference>
<evidence type="ECO:0000256" key="2">
    <source>
        <dbReference type="ARBA" id="ARBA00022525"/>
    </source>
</evidence>
<organism evidence="3 4">
    <name type="scientific">Inquilinus limosus MP06</name>
    <dbReference type="NCBI Taxonomy" id="1398085"/>
    <lineage>
        <taxon>Bacteria</taxon>
        <taxon>Pseudomonadati</taxon>
        <taxon>Pseudomonadota</taxon>
        <taxon>Alphaproteobacteria</taxon>
        <taxon>Rhodospirillales</taxon>
        <taxon>Rhodospirillaceae</taxon>
        <taxon>Inquilinus</taxon>
    </lineage>
</organism>
<dbReference type="AlphaFoldDB" id="A0A0A0CYZ4"/>
<dbReference type="SUPFAM" id="SSF51120">
    <property type="entry name" value="beta-Roll"/>
    <property type="match status" value="1"/>
</dbReference>
<reference evidence="3 4" key="1">
    <citation type="submission" date="2014-01" db="EMBL/GenBank/DDBJ databases">
        <title>Genome sequence determination for a cystic fibrosis isolate, Inquilinus limosus.</title>
        <authorList>
            <person name="Pino M."/>
            <person name="Di Conza J."/>
            <person name="Gutkind G."/>
        </authorList>
    </citation>
    <scope>NUCLEOTIDE SEQUENCE [LARGE SCALE GENOMIC DNA]</scope>
    <source>
        <strain evidence="3 4">MP06</strain>
    </source>
</reference>
<dbReference type="Pfam" id="PF00353">
    <property type="entry name" value="HemolysinCabind"/>
    <property type="match status" value="3"/>
</dbReference>
<accession>A0A0A0CYZ4</accession>
<name>A0A0A0CYZ4_9PROT</name>
<dbReference type="PRINTS" id="PR00313">
    <property type="entry name" value="CABNDNGRPT"/>
</dbReference>
<evidence type="ECO:0000256" key="1">
    <source>
        <dbReference type="ARBA" id="ARBA00004613"/>
    </source>
</evidence>
<dbReference type="GO" id="GO:0005576">
    <property type="term" value="C:extracellular region"/>
    <property type="evidence" value="ECO:0007669"/>
    <property type="project" value="UniProtKB-SubCell"/>
</dbReference>
<dbReference type="InterPro" id="IPR011049">
    <property type="entry name" value="Serralysin-like_metalloprot_C"/>
</dbReference>
<comment type="caution">
    <text evidence="3">The sequence shown here is derived from an EMBL/GenBank/DDBJ whole genome shotgun (WGS) entry which is preliminary data.</text>
</comment>
<comment type="subcellular location">
    <subcellularLocation>
        <location evidence="1">Secreted</location>
    </subcellularLocation>
</comment>
<dbReference type="InterPro" id="IPR018511">
    <property type="entry name" value="Hemolysin-typ_Ca-bd_CS"/>
</dbReference>
<feature type="non-terminal residue" evidence="3">
    <location>
        <position position="318"/>
    </location>
</feature>
<keyword evidence="2" id="KW-0964">Secreted</keyword>
<dbReference type="InterPro" id="IPR050557">
    <property type="entry name" value="RTX_toxin/Mannuronan_C5-epim"/>
</dbReference>
<sequence length="318" mass="31483">NGGRVLFFRDVASVVMDLNDVERIEFHALGGTDRVIVNDLTGTDVTRVTVDLEGVLDGGAGDGQADVVTANGSAAAETVTLSLSGTAVVANGLAAQLVVEHAETSDRLVVNGLDGNDRIDARAQATAAMALTLDGGVGNDALFGAAGADLLLGGDGDDLVVGGRGNDVAFLGAGNDTFAWVPGDGSDTVEGQAGTDDLSVTGSAANETFGIAANGGRVLFVRDVGSVVLDLDDVERIQLKALGGADTIAVHDLTGTDIIRVGIDLAGTTPAAGDGAADAVSVDGTVGADIISLSSSGSDIGIGGLVATVVVQRTEAID</sequence>
<proteinExistence type="predicted"/>
<dbReference type="Proteomes" id="UP000029995">
    <property type="component" value="Unassembled WGS sequence"/>
</dbReference>
<dbReference type="Gene3D" id="2.150.10.10">
    <property type="entry name" value="Serralysin-like metalloprotease, C-terminal"/>
    <property type="match status" value="1"/>
</dbReference>
<dbReference type="GO" id="GO:0005509">
    <property type="term" value="F:calcium ion binding"/>
    <property type="evidence" value="ECO:0007669"/>
    <property type="project" value="InterPro"/>
</dbReference>
<dbReference type="InterPro" id="IPR001343">
    <property type="entry name" value="Hemolysn_Ca-bd"/>
</dbReference>
<feature type="non-terminal residue" evidence="3">
    <location>
        <position position="1"/>
    </location>
</feature>
<dbReference type="PANTHER" id="PTHR38340:SF1">
    <property type="entry name" value="S-LAYER PROTEIN"/>
    <property type="match status" value="1"/>
</dbReference>
<evidence type="ECO:0000313" key="3">
    <source>
        <dbReference type="EMBL" id="KGM30082.1"/>
    </source>
</evidence>
<evidence type="ECO:0000313" key="4">
    <source>
        <dbReference type="Proteomes" id="UP000029995"/>
    </source>
</evidence>
<protein>
    <submittedName>
        <fullName evidence="3">Calcium-binding protein</fullName>
    </submittedName>
</protein>